<sequence>MNPAIPRYVSTETDPAARGSALGATYHAEIAATYATYTGLFGAHGLHPDQLRDYGLAALGEIRAWAPELATEIAGIAEGSGLPEWQLGVLNARTEILAAATVNGAGECSASVVLPSDGAAPRTMQTWDWHDTHRDVMLAWQLEPTPGHRVATFTEYGLLGKIGVNSAGLGLHFNVLRHHSDSARIGVPVHMVARRILDQASTVAEAARIARSARLSASSVLTVVTRTEARCLELCPAGVGEVLPEDGFLLHTNHFLAPELADGERTLETLSSTFEREAWLRSRAAAALSSEDRTDRAHAFRAHRADGAPVCAHPDPALPAHERWETLATISLDVLARRMYVHRGGPCTVDAESWLCCATEEEMPI</sequence>
<dbReference type="Gene3D" id="1.10.10.2120">
    <property type="match status" value="1"/>
</dbReference>
<dbReference type="PANTHER" id="PTHR34180:SF1">
    <property type="entry name" value="BETA-ALANYL-DOPAMINE_CARCININE HYDROLASE"/>
    <property type="match status" value="1"/>
</dbReference>
<gene>
    <name evidence="2" type="ORF">EV191_10828</name>
</gene>
<dbReference type="GO" id="GO:0016746">
    <property type="term" value="F:acyltransferase activity"/>
    <property type="evidence" value="ECO:0007669"/>
    <property type="project" value="UniProtKB-KW"/>
</dbReference>
<evidence type="ECO:0000313" key="3">
    <source>
        <dbReference type="Proteomes" id="UP000294911"/>
    </source>
</evidence>
<accession>A0A4R2QKH9</accession>
<keyword evidence="3" id="KW-1185">Reference proteome</keyword>
<keyword evidence="2" id="KW-0808">Transferase</keyword>
<dbReference type="Gene3D" id="3.60.60.10">
    <property type="entry name" value="Penicillin V Acylase, Chain A"/>
    <property type="match status" value="1"/>
</dbReference>
<protein>
    <submittedName>
        <fullName evidence="2">Isopenicillin-N N-acyltransferase-like protein</fullName>
    </submittedName>
</protein>
<name>A0A4R2QKH9_9PSEU</name>
<comment type="caution">
    <text evidence="2">The sequence shown here is derived from an EMBL/GenBank/DDBJ whole genome shotgun (WGS) entry which is preliminary data.</text>
</comment>
<proteinExistence type="predicted"/>
<dbReference type="OrthoDB" id="8109453at2"/>
<evidence type="ECO:0000259" key="1">
    <source>
        <dbReference type="Pfam" id="PF03417"/>
    </source>
</evidence>
<dbReference type="InterPro" id="IPR047794">
    <property type="entry name" value="C45_proenzyme-like"/>
</dbReference>
<evidence type="ECO:0000313" key="2">
    <source>
        <dbReference type="EMBL" id="TCP49942.1"/>
    </source>
</evidence>
<organism evidence="2 3">
    <name type="scientific">Tamaricihabitans halophyticus</name>
    <dbReference type="NCBI Taxonomy" id="1262583"/>
    <lineage>
        <taxon>Bacteria</taxon>
        <taxon>Bacillati</taxon>
        <taxon>Actinomycetota</taxon>
        <taxon>Actinomycetes</taxon>
        <taxon>Pseudonocardiales</taxon>
        <taxon>Pseudonocardiaceae</taxon>
        <taxon>Tamaricihabitans</taxon>
    </lineage>
</organism>
<dbReference type="InterPro" id="IPR047801">
    <property type="entry name" value="Peptidase_C45"/>
</dbReference>
<dbReference type="Proteomes" id="UP000294911">
    <property type="component" value="Unassembled WGS sequence"/>
</dbReference>
<keyword evidence="2" id="KW-0012">Acyltransferase</keyword>
<dbReference type="PANTHER" id="PTHR34180">
    <property type="entry name" value="PEPTIDASE C45"/>
    <property type="match status" value="1"/>
</dbReference>
<dbReference type="RefSeq" id="WP_132878266.1">
    <property type="nucleotide sequence ID" value="NZ_SLXQ01000008.1"/>
</dbReference>
<reference evidence="2 3" key="1">
    <citation type="submission" date="2019-03" db="EMBL/GenBank/DDBJ databases">
        <title>Genomic Encyclopedia of Type Strains, Phase IV (KMG-IV): sequencing the most valuable type-strain genomes for metagenomic binning, comparative biology and taxonomic classification.</title>
        <authorList>
            <person name="Goeker M."/>
        </authorList>
    </citation>
    <scope>NUCLEOTIDE SEQUENCE [LARGE SCALE GENOMIC DNA]</scope>
    <source>
        <strain evidence="2 3">DSM 45765</strain>
    </source>
</reference>
<dbReference type="EMBL" id="SLXQ01000008">
    <property type="protein sequence ID" value="TCP49942.1"/>
    <property type="molecule type" value="Genomic_DNA"/>
</dbReference>
<feature type="domain" description="Peptidase C45 hydrolase" evidence="1">
    <location>
        <begin position="124"/>
        <end position="267"/>
    </location>
</feature>
<dbReference type="InterPro" id="IPR005079">
    <property type="entry name" value="Peptidase_C45_hydrolase"/>
</dbReference>
<dbReference type="NCBIfam" id="NF040521">
    <property type="entry name" value="C45_proenzyme"/>
    <property type="match status" value="1"/>
</dbReference>
<dbReference type="Pfam" id="PF03417">
    <property type="entry name" value="AAT"/>
    <property type="match status" value="1"/>
</dbReference>
<dbReference type="AlphaFoldDB" id="A0A4R2QKH9"/>